<protein>
    <submittedName>
        <fullName evidence="2">Uncharacterized protein</fullName>
    </submittedName>
</protein>
<evidence type="ECO:0000256" key="1">
    <source>
        <dbReference type="SAM" id="MobiDB-lite"/>
    </source>
</evidence>
<name>A0A8J2X055_9STRA</name>
<dbReference type="AlphaFoldDB" id="A0A8J2X055"/>
<sequence length="198" mass="22892">MSYLDRYKSTTAADRPPPPPTPSTNATPPPTPQYGDRRVARAADAARIRAHNRIMRRRLAATKPQIIHRHSEIVIVARREARARHIDARERRRADLRRSERESRRQRRSASPVRAERRLRPGTAAARVALAARREEDRAARRIELRRRNAEQARRHRGAASRCDTRLSTPVEQRRRHLRRPPDPDLVAELARVLAGQL</sequence>
<evidence type="ECO:0000313" key="3">
    <source>
        <dbReference type="Proteomes" id="UP000789595"/>
    </source>
</evidence>
<gene>
    <name evidence="2" type="ORF">PECAL_4P19320</name>
</gene>
<feature type="region of interest" description="Disordered" evidence="1">
    <location>
        <begin position="1"/>
        <end position="36"/>
    </location>
</feature>
<feature type="region of interest" description="Disordered" evidence="1">
    <location>
        <begin position="149"/>
        <end position="181"/>
    </location>
</feature>
<evidence type="ECO:0000313" key="2">
    <source>
        <dbReference type="EMBL" id="CAH0374634.1"/>
    </source>
</evidence>
<feature type="region of interest" description="Disordered" evidence="1">
    <location>
        <begin position="93"/>
        <end position="116"/>
    </location>
</feature>
<keyword evidence="3" id="KW-1185">Reference proteome</keyword>
<dbReference type="Proteomes" id="UP000789595">
    <property type="component" value="Unassembled WGS sequence"/>
</dbReference>
<feature type="compositionally biased region" description="Basic and acidic residues" evidence="1">
    <location>
        <begin position="93"/>
        <end position="103"/>
    </location>
</feature>
<reference evidence="2" key="1">
    <citation type="submission" date="2021-11" db="EMBL/GenBank/DDBJ databases">
        <authorList>
            <consortium name="Genoscope - CEA"/>
            <person name="William W."/>
        </authorList>
    </citation>
    <scope>NUCLEOTIDE SEQUENCE</scope>
</reference>
<feature type="compositionally biased region" description="Pro residues" evidence="1">
    <location>
        <begin position="15"/>
        <end position="32"/>
    </location>
</feature>
<dbReference type="EMBL" id="CAKKNE010000004">
    <property type="protein sequence ID" value="CAH0374634.1"/>
    <property type="molecule type" value="Genomic_DNA"/>
</dbReference>
<comment type="caution">
    <text evidence="2">The sequence shown here is derived from an EMBL/GenBank/DDBJ whole genome shotgun (WGS) entry which is preliminary data.</text>
</comment>
<organism evidence="2 3">
    <name type="scientific">Pelagomonas calceolata</name>
    <dbReference type="NCBI Taxonomy" id="35677"/>
    <lineage>
        <taxon>Eukaryota</taxon>
        <taxon>Sar</taxon>
        <taxon>Stramenopiles</taxon>
        <taxon>Ochrophyta</taxon>
        <taxon>Pelagophyceae</taxon>
        <taxon>Pelagomonadales</taxon>
        <taxon>Pelagomonadaceae</taxon>
        <taxon>Pelagomonas</taxon>
    </lineage>
</organism>
<accession>A0A8J2X055</accession>
<proteinExistence type="predicted"/>